<gene>
    <name evidence="1" type="ORF">H4Q31_01285</name>
</gene>
<dbReference type="EMBL" id="JACJVN010000007">
    <property type="protein sequence ID" value="MBB6675954.1"/>
    <property type="molecule type" value="Genomic_DNA"/>
</dbReference>
<name>A0A841T3P6_9BACL</name>
<proteinExistence type="predicted"/>
<dbReference type="RefSeq" id="WP_185177260.1">
    <property type="nucleotide sequence ID" value="NZ_CBCSEP010000012.1"/>
</dbReference>
<sequence>MSQPKEITVGFTFTKNLGNYESLKVDAGVVMTVEPSDDPDAVYAKAWESAKKQIKRGLEAAKGGF</sequence>
<evidence type="ECO:0000313" key="2">
    <source>
        <dbReference type="Proteomes" id="UP000574133"/>
    </source>
</evidence>
<dbReference type="Proteomes" id="UP000574133">
    <property type="component" value="Unassembled WGS sequence"/>
</dbReference>
<keyword evidence="2" id="KW-1185">Reference proteome</keyword>
<evidence type="ECO:0000313" key="1">
    <source>
        <dbReference type="EMBL" id="MBB6675954.1"/>
    </source>
</evidence>
<comment type="caution">
    <text evidence="1">The sequence shown here is derived from an EMBL/GenBank/DDBJ whole genome shotgun (WGS) entry which is preliminary data.</text>
</comment>
<accession>A0A841T3P6</accession>
<organism evidence="1 2">
    <name type="scientific">Cohnella lubricantis</name>
    <dbReference type="NCBI Taxonomy" id="2163172"/>
    <lineage>
        <taxon>Bacteria</taxon>
        <taxon>Bacillati</taxon>
        <taxon>Bacillota</taxon>
        <taxon>Bacilli</taxon>
        <taxon>Bacillales</taxon>
        <taxon>Paenibacillaceae</taxon>
        <taxon>Cohnella</taxon>
    </lineage>
</organism>
<protein>
    <submittedName>
        <fullName evidence="1">Uncharacterized protein</fullName>
    </submittedName>
</protein>
<reference evidence="1 2" key="1">
    <citation type="submission" date="2020-08" db="EMBL/GenBank/DDBJ databases">
        <title>Cohnella phylogeny.</title>
        <authorList>
            <person name="Dunlap C."/>
        </authorList>
    </citation>
    <scope>NUCLEOTIDE SEQUENCE [LARGE SCALE GENOMIC DNA]</scope>
    <source>
        <strain evidence="1 2">DSM 103658</strain>
    </source>
</reference>
<dbReference type="AlphaFoldDB" id="A0A841T3P6"/>